<dbReference type="Gene3D" id="3.30.1360.180">
    <property type="match status" value="1"/>
</dbReference>
<evidence type="ECO:0000256" key="1">
    <source>
        <dbReference type="SAM" id="SignalP"/>
    </source>
</evidence>
<keyword evidence="1" id="KW-0732">Signal</keyword>
<name>A0A4V1LMX9_9FLAO</name>
<dbReference type="SUPFAM" id="SSF53649">
    <property type="entry name" value="Alkaline phosphatase-like"/>
    <property type="match status" value="1"/>
</dbReference>
<dbReference type="GO" id="GO:0016787">
    <property type="term" value="F:hydrolase activity"/>
    <property type="evidence" value="ECO:0007669"/>
    <property type="project" value="UniProtKB-ARBA"/>
</dbReference>
<comment type="caution">
    <text evidence="2">The sequence shown here is derived from an EMBL/GenBank/DDBJ whole genome shotgun (WGS) entry which is preliminary data.</text>
</comment>
<dbReference type="OrthoDB" id="9779418at2"/>
<accession>A0A4V1LMX9</accession>
<evidence type="ECO:0000313" key="2">
    <source>
        <dbReference type="EMBL" id="RXJ50062.1"/>
    </source>
</evidence>
<dbReference type="AlphaFoldDB" id="A0A4V1LMX9"/>
<evidence type="ECO:0000313" key="3">
    <source>
        <dbReference type="Proteomes" id="UP000289792"/>
    </source>
</evidence>
<protein>
    <submittedName>
        <fullName evidence="2">Alkaline phosphatase family protein</fullName>
    </submittedName>
</protein>
<dbReference type="Pfam" id="PF01663">
    <property type="entry name" value="Phosphodiest"/>
    <property type="match status" value="1"/>
</dbReference>
<feature type="signal peptide" evidence="1">
    <location>
        <begin position="1"/>
        <end position="21"/>
    </location>
</feature>
<feature type="chain" id="PRO_5020423121" evidence="1">
    <location>
        <begin position="22"/>
        <end position="430"/>
    </location>
</feature>
<gene>
    <name evidence="2" type="ORF">ESZ48_08710</name>
</gene>
<proteinExistence type="predicted"/>
<keyword evidence="3" id="KW-1185">Reference proteome</keyword>
<dbReference type="CDD" id="cd16018">
    <property type="entry name" value="Enpp"/>
    <property type="match status" value="1"/>
</dbReference>
<dbReference type="PANTHER" id="PTHR10151:SF120">
    <property type="entry name" value="BIS(5'-ADENOSYL)-TRIPHOSPHATASE"/>
    <property type="match status" value="1"/>
</dbReference>
<organism evidence="2 3">
    <name type="scientific">Gelidibacter gilvus</name>
    <dbReference type="NCBI Taxonomy" id="59602"/>
    <lineage>
        <taxon>Bacteria</taxon>
        <taxon>Pseudomonadati</taxon>
        <taxon>Bacteroidota</taxon>
        <taxon>Flavobacteriia</taxon>
        <taxon>Flavobacteriales</taxon>
        <taxon>Flavobacteriaceae</taxon>
        <taxon>Gelidibacter</taxon>
    </lineage>
</organism>
<dbReference type="EMBL" id="SDDZ01000004">
    <property type="protein sequence ID" value="RXJ50062.1"/>
    <property type="molecule type" value="Genomic_DNA"/>
</dbReference>
<dbReference type="InterPro" id="IPR002591">
    <property type="entry name" value="Phosphodiest/P_Trfase"/>
</dbReference>
<dbReference type="PANTHER" id="PTHR10151">
    <property type="entry name" value="ECTONUCLEOTIDE PYROPHOSPHATASE/PHOSPHODIESTERASE"/>
    <property type="match status" value="1"/>
</dbReference>
<dbReference type="RefSeq" id="WP_129016957.1">
    <property type="nucleotide sequence ID" value="NZ_SDDZ01000004.1"/>
</dbReference>
<dbReference type="PROSITE" id="PS51257">
    <property type="entry name" value="PROKAR_LIPOPROTEIN"/>
    <property type="match status" value="1"/>
</dbReference>
<reference evidence="2 3" key="1">
    <citation type="submission" date="2019-01" db="EMBL/GenBank/DDBJ databases">
        <title>Genome sequence of the Antarctic species Gelidibacter gilvus ACAM 158(T).</title>
        <authorList>
            <person name="Bowman J.P."/>
        </authorList>
    </citation>
    <scope>NUCLEOTIDE SEQUENCE [LARGE SCALE GENOMIC DNA]</scope>
    <source>
        <strain evidence="2 3">IC158</strain>
    </source>
</reference>
<sequence length="430" mass="48037">MLKKYFIYGLISVLFSITITSCGSSSSLGVPAPTVNSKASQKKPYVLLISLDGFRWDYVEKYKPEHLTDFSKNGVSAASLISTFPSKTFPNHYSIATGMYPDNHGILSNSFYSHKKNTTYNIRNRQIVSDGDFYGGTPIWIQADKHDMVTASYFFVGSDANIQGVRPTYSKDYDGKIKNETRISQVLEWLALPEKQRPHLITMYFSDMDDTGHRYGPNNEVELQKTLASLDENLGVLLNGVKASGLPVNIIIVSDHGMAAVATDHLIPIETVQNDDLFRTVDNGSIVNIHPNDGIEADVVFQYLKEKEKHFKVYKTQETPGFEYTPKNKDWGDIQLIPDSDHYFSNEKNIALLNQNNIKTIGVHGFDSTNKDMHGIFYASGPAFKSGYEIPSFQNIDIYPLICDILGLEIPDSVDGKLSTLKGVLKSADK</sequence>
<dbReference type="Proteomes" id="UP000289792">
    <property type="component" value="Unassembled WGS sequence"/>
</dbReference>
<dbReference type="Gene3D" id="3.40.720.10">
    <property type="entry name" value="Alkaline Phosphatase, subunit A"/>
    <property type="match status" value="1"/>
</dbReference>
<dbReference type="InterPro" id="IPR017850">
    <property type="entry name" value="Alkaline_phosphatase_core_sf"/>
</dbReference>